<evidence type="ECO:0000313" key="11">
    <source>
        <dbReference type="Proteomes" id="UP000323000"/>
    </source>
</evidence>
<protein>
    <recommendedName>
        <fullName evidence="3">glucan endo-1,3-beta-D-glucosidase</fullName>
        <ecNumber evidence="3">3.2.1.39</ecNumber>
    </recommendedName>
</protein>
<accession>A0A5C7HWW6</accession>
<dbReference type="EMBL" id="VAHF01000005">
    <property type="protein sequence ID" value="TXG60826.1"/>
    <property type="molecule type" value="Genomic_DNA"/>
</dbReference>
<dbReference type="OrthoDB" id="2219495at2759"/>
<dbReference type="Proteomes" id="UP000323000">
    <property type="component" value="Chromosome 5"/>
</dbReference>
<dbReference type="Pfam" id="PF00332">
    <property type="entry name" value="Glyco_hydro_17"/>
    <property type="match status" value="1"/>
</dbReference>
<dbReference type="PANTHER" id="PTHR31286:SF167">
    <property type="entry name" value="OS09G0268800 PROTEIN"/>
    <property type="match status" value="1"/>
</dbReference>
<dbReference type="GO" id="GO:0008270">
    <property type="term" value="F:zinc ion binding"/>
    <property type="evidence" value="ECO:0007669"/>
    <property type="project" value="UniProtKB-KW"/>
</dbReference>
<dbReference type="GO" id="GO:0003676">
    <property type="term" value="F:nucleic acid binding"/>
    <property type="evidence" value="ECO:0007669"/>
    <property type="project" value="InterPro"/>
</dbReference>
<feature type="compositionally biased region" description="Low complexity" evidence="8">
    <location>
        <begin position="263"/>
        <end position="275"/>
    </location>
</feature>
<feature type="region of interest" description="Disordered" evidence="8">
    <location>
        <begin position="250"/>
        <end position="321"/>
    </location>
</feature>
<dbReference type="Gene3D" id="3.20.20.80">
    <property type="entry name" value="Glycosidases"/>
    <property type="match status" value="1"/>
</dbReference>
<evidence type="ECO:0000256" key="8">
    <source>
        <dbReference type="SAM" id="MobiDB-lite"/>
    </source>
</evidence>
<feature type="compositionally biased region" description="Basic residues" evidence="8">
    <location>
        <begin position="250"/>
        <end position="260"/>
    </location>
</feature>
<reference evidence="11" key="1">
    <citation type="journal article" date="2019" name="Gigascience">
        <title>De novo genome assembly of the endangered Acer yangbiense, a plant species with extremely small populations endemic to Yunnan Province, China.</title>
        <authorList>
            <person name="Yang J."/>
            <person name="Wariss H.M."/>
            <person name="Tao L."/>
            <person name="Zhang R."/>
            <person name="Yun Q."/>
            <person name="Hollingsworth P."/>
            <person name="Dao Z."/>
            <person name="Luo G."/>
            <person name="Guo H."/>
            <person name="Ma Y."/>
            <person name="Sun W."/>
        </authorList>
    </citation>
    <scope>NUCLEOTIDE SEQUENCE [LARGE SCALE GENOMIC DNA]</scope>
    <source>
        <strain evidence="11">cv. Malutang</strain>
    </source>
</reference>
<dbReference type="PROSITE" id="PS50158">
    <property type="entry name" value="ZF_CCHC"/>
    <property type="match status" value="1"/>
</dbReference>
<gene>
    <name evidence="10" type="ORF">EZV62_012189</name>
</gene>
<keyword evidence="11" id="KW-1185">Reference proteome</keyword>
<keyword evidence="4" id="KW-0378">Hydrolase</keyword>
<dbReference type="InterPro" id="IPR025558">
    <property type="entry name" value="DUF4283"/>
</dbReference>
<evidence type="ECO:0000256" key="7">
    <source>
        <dbReference type="RuleBase" id="RU004335"/>
    </source>
</evidence>
<evidence type="ECO:0000256" key="2">
    <source>
        <dbReference type="ARBA" id="ARBA00008773"/>
    </source>
</evidence>
<evidence type="ECO:0000256" key="5">
    <source>
        <dbReference type="ARBA" id="ARBA00023295"/>
    </source>
</evidence>
<organism evidence="10 11">
    <name type="scientific">Acer yangbiense</name>
    <dbReference type="NCBI Taxonomy" id="1000413"/>
    <lineage>
        <taxon>Eukaryota</taxon>
        <taxon>Viridiplantae</taxon>
        <taxon>Streptophyta</taxon>
        <taxon>Embryophyta</taxon>
        <taxon>Tracheophyta</taxon>
        <taxon>Spermatophyta</taxon>
        <taxon>Magnoliopsida</taxon>
        <taxon>eudicotyledons</taxon>
        <taxon>Gunneridae</taxon>
        <taxon>Pentapetalae</taxon>
        <taxon>rosids</taxon>
        <taxon>malvids</taxon>
        <taxon>Sapindales</taxon>
        <taxon>Sapindaceae</taxon>
        <taxon>Hippocastanoideae</taxon>
        <taxon>Acereae</taxon>
        <taxon>Acer</taxon>
    </lineage>
</organism>
<dbReference type="InterPro" id="IPR001878">
    <property type="entry name" value="Znf_CCHC"/>
</dbReference>
<sequence length="571" mass="62681">MDPDEIAWLCESLSIKSKEEKLWSVKDGLTAAARKKLELCVVGKVFSHKHINREAFRTVMPKIWRTQGLEIEVVRDNIFLFYFRNQKDRTRTLAGGPWCFDNCLLALEKVNGVGDIDQVGFHRADFWVQIHNAPLLCMTKEMGMFLGQIIGELKDIDVGSTGECFGKYLRVRVAIDLNQPLKRFLRMDLTGDGKESLLLLRYKKLPEYCFHCGRLGHSFSDCGLRKENHARPMDVDFEFGAWLRVLNPPRSHKSSSGRRFRGSEGSSSQSGRSLSPPQPIVQPLGSDGPWRNRSGGGPTDMEDTCLGGPNALQENRTVENSRDSVLNSVRCGKVGGMCGDSMCALQDQSSNIAMNGCLGEMQQGNGGGNGKPGDVGTVLNGCVGLNSVEGAGAPLRHDIKVAESSLHALWNCKKLQMVRNNSGFLGGEMRNQVVFGKAGFQAAEVWEWASGFLKDFRSSCIVEGGQPKVVLSQPAPRWQAPHVVAAPVGVFYGHLANNLPLPADVINLLQSNGISNVRIFNPDPSTLQSFSVSGIKLMIGVPNEILPYLATGNHTLSLQCIDSIANQTYQF</sequence>
<comment type="caution">
    <text evidence="10">The sequence shown here is derived from an EMBL/GenBank/DDBJ whole genome shotgun (WGS) entry which is preliminary data.</text>
</comment>
<feature type="domain" description="CCHC-type" evidence="9">
    <location>
        <begin position="209"/>
        <end position="222"/>
    </location>
</feature>
<evidence type="ECO:0000313" key="10">
    <source>
        <dbReference type="EMBL" id="TXG60826.1"/>
    </source>
</evidence>
<evidence type="ECO:0000256" key="4">
    <source>
        <dbReference type="ARBA" id="ARBA00022801"/>
    </source>
</evidence>
<name>A0A5C7HWW6_9ROSI</name>
<dbReference type="AlphaFoldDB" id="A0A5C7HWW6"/>
<dbReference type="InterPro" id="IPR000490">
    <property type="entry name" value="Glyco_hydro_17"/>
</dbReference>
<dbReference type="PANTHER" id="PTHR31286">
    <property type="entry name" value="GLYCINE-RICH CELL WALL STRUCTURAL PROTEIN 1.8-LIKE"/>
    <property type="match status" value="1"/>
</dbReference>
<keyword evidence="6" id="KW-0863">Zinc-finger</keyword>
<dbReference type="SUPFAM" id="SSF51445">
    <property type="entry name" value="(Trans)glycosidases"/>
    <property type="match status" value="1"/>
</dbReference>
<keyword evidence="5" id="KW-0326">Glycosidase</keyword>
<comment type="catalytic activity">
    <reaction evidence="1">
        <text>Hydrolysis of (1-&gt;3)-beta-D-glucosidic linkages in (1-&gt;3)-beta-D-glucans.</text>
        <dbReference type="EC" id="3.2.1.39"/>
    </reaction>
</comment>
<dbReference type="InterPro" id="IPR025836">
    <property type="entry name" value="Zn_knuckle_CX2CX4HX4C"/>
</dbReference>
<evidence type="ECO:0000256" key="1">
    <source>
        <dbReference type="ARBA" id="ARBA00000382"/>
    </source>
</evidence>
<dbReference type="GO" id="GO:0005975">
    <property type="term" value="P:carbohydrate metabolic process"/>
    <property type="evidence" value="ECO:0007669"/>
    <property type="project" value="InterPro"/>
</dbReference>
<dbReference type="InterPro" id="IPR017853">
    <property type="entry name" value="GH"/>
</dbReference>
<evidence type="ECO:0000259" key="9">
    <source>
        <dbReference type="PROSITE" id="PS50158"/>
    </source>
</evidence>
<dbReference type="Pfam" id="PF14111">
    <property type="entry name" value="DUF4283"/>
    <property type="match status" value="1"/>
</dbReference>
<keyword evidence="6" id="KW-0862">Zinc</keyword>
<evidence type="ECO:0000256" key="3">
    <source>
        <dbReference type="ARBA" id="ARBA00012780"/>
    </source>
</evidence>
<evidence type="ECO:0000256" key="6">
    <source>
        <dbReference type="PROSITE-ProRule" id="PRU00047"/>
    </source>
</evidence>
<dbReference type="InterPro" id="IPR040256">
    <property type="entry name" value="At4g02000-like"/>
</dbReference>
<dbReference type="GO" id="GO:0042973">
    <property type="term" value="F:glucan endo-1,3-beta-D-glucosidase activity"/>
    <property type="evidence" value="ECO:0007669"/>
    <property type="project" value="UniProtKB-EC"/>
</dbReference>
<proteinExistence type="inferred from homology"/>
<dbReference type="EC" id="3.2.1.39" evidence="3"/>
<keyword evidence="6" id="KW-0479">Metal-binding</keyword>
<comment type="similarity">
    <text evidence="2 7">Belongs to the glycosyl hydrolase 17 family.</text>
</comment>
<dbReference type="Pfam" id="PF14392">
    <property type="entry name" value="zf-CCHC_4"/>
    <property type="match status" value="1"/>
</dbReference>